<comment type="caution">
    <text evidence="2">The sequence shown here is derived from an EMBL/GenBank/DDBJ whole genome shotgun (WGS) entry which is preliminary data.</text>
</comment>
<name>A0ABV1A4U2_9TELE</name>
<evidence type="ECO:0000256" key="1">
    <source>
        <dbReference type="SAM" id="MobiDB-lite"/>
    </source>
</evidence>
<feature type="region of interest" description="Disordered" evidence="1">
    <location>
        <begin position="92"/>
        <end position="111"/>
    </location>
</feature>
<protein>
    <submittedName>
        <fullName evidence="2">Uncharacterized protein</fullName>
    </submittedName>
</protein>
<reference evidence="2 3" key="1">
    <citation type="submission" date="2021-06" db="EMBL/GenBank/DDBJ databases">
        <authorList>
            <person name="Palmer J.M."/>
        </authorList>
    </citation>
    <scope>NUCLEOTIDE SEQUENCE [LARGE SCALE GENOMIC DNA]</scope>
    <source>
        <strain evidence="2 3">AS_MEX2019</strain>
        <tissue evidence="2">Muscle</tissue>
    </source>
</reference>
<dbReference type="Proteomes" id="UP001469553">
    <property type="component" value="Unassembled WGS sequence"/>
</dbReference>
<keyword evidence="3" id="KW-1185">Reference proteome</keyword>
<accession>A0ABV1A4U2</accession>
<organism evidence="2 3">
    <name type="scientific">Ameca splendens</name>
    <dbReference type="NCBI Taxonomy" id="208324"/>
    <lineage>
        <taxon>Eukaryota</taxon>
        <taxon>Metazoa</taxon>
        <taxon>Chordata</taxon>
        <taxon>Craniata</taxon>
        <taxon>Vertebrata</taxon>
        <taxon>Euteleostomi</taxon>
        <taxon>Actinopterygii</taxon>
        <taxon>Neopterygii</taxon>
        <taxon>Teleostei</taxon>
        <taxon>Neoteleostei</taxon>
        <taxon>Acanthomorphata</taxon>
        <taxon>Ovalentaria</taxon>
        <taxon>Atherinomorphae</taxon>
        <taxon>Cyprinodontiformes</taxon>
        <taxon>Goodeidae</taxon>
        <taxon>Ameca</taxon>
    </lineage>
</organism>
<evidence type="ECO:0000313" key="3">
    <source>
        <dbReference type="Proteomes" id="UP001469553"/>
    </source>
</evidence>
<proteinExistence type="predicted"/>
<sequence length="111" mass="13075">MCALNQLIVYEMSSSEAPEMQGFPLIWRFCSSKRRYLSSLQGFTSCFRYLMFKDCFIFFFLCCELYFQQCENYKRIVTPCLGQNEHREQVRLSADNVDQTPAPLVQRLDGP</sequence>
<gene>
    <name evidence="2" type="ORF">AMECASPLE_038973</name>
</gene>
<evidence type="ECO:0000313" key="2">
    <source>
        <dbReference type="EMBL" id="MEQ2313174.1"/>
    </source>
</evidence>
<dbReference type="EMBL" id="JAHRIP010082858">
    <property type="protein sequence ID" value="MEQ2313174.1"/>
    <property type="molecule type" value="Genomic_DNA"/>
</dbReference>